<dbReference type="InterPro" id="IPR036388">
    <property type="entry name" value="WH-like_DNA-bd_sf"/>
</dbReference>
<dbReference type="EMBL" id="VOBQ01000015">
    <property type="protein sequence ID" value="TWO69501.1"/>
    <property type="molecule type" value="Genomic_DNA"/>
</dbReference>
<reference evidence="6 7" key="1">
    <citation type="submission" date="2019-07" db="EMBL/GenBank/DDBJ databases">
        <title>Caenimonas sedimenti sp. nov., isolated from activated sludge.</title>
        <authorList>
            <person name="Xu J."/>
        </authorList>
    </citation>
    <scope>NUCLEOTIDE SEQUENCE [LARGE SCALE GENOMIC DNA]</scope>
    <source>
        <strain evidence="6 7">HX-9-20</strain>
    </source>
</reference>
<evidence type="ECO:0000259" key="5">
    <source>
        <dbReference type="PROSITE" id="PS50931"/>
    </source>
</evidence>
<dbReference type="InterPro" id="IPR000847">
    <property type="entry name" value="LysR_HTH_N"/>
</dbReference>
<dbReference type="GO" id="GO:0003700">
    <property type="term" value="F:DNA-binding transcription factor activity"/>
    <property type="evidence" value="ECO:0007669"/>
    <property type="project" value="InterPro"/>
</dbReference>
<sequence>MQPTSATALLNRLLARGKFRHVQVLLLLAELGSVQRTAEVVGLTQSSVTQSLAALEALLEVKLFERHARGVRPTAACVGLLPAARQMLLRVAESADVVLAHRQRGEGVVRMIGSAAAIHGVLVQALPAFADRHPRIQVQLREAEGEDQLLAVARGEVDVVVCRQPQAMPAGWEFHPLRQDRIAAVCRAAHPLAKVRKISPARLAKEVWLVLPAGSAVRAHHDEFAASLPEVPAIYPLVSYSLTMTWWLLRQRDLLLLVAVQLARPMLENGELVELPVPGLPAMRPLGILQPVVGMGEAAGVFSGFLRGFVREAPATSPH</sequence>
<keyword evidence="7" id="KW-1185">Reference proteome</keyword>
<feature type="domain" description="HTH lysR-type" evidence="5">
    <location>
        <begin position="18"/>
        <end position="74"/>
    </location>
</feature>
<comment type="similarity">
    <text evidence="1">Belongs to the LysR transcriptional regulatory family.</text>
</comment>
<evidence type="ECO:0000313" key="6">
    <source>
        <dbReference type="EMBL" id="TWO69501.1"/>
    </source>
</evidence>
<dbReference type="InterPro" id="IPR050950">
    <property type="entry name" value="HTH-type_LysR_regulators"/>
</dbReference>
<dbReference type="OrthoDB" id="8816280at2"/>
<name>A0A562ZM79_9BURK</name>
<evidence type="ECO:0000256" key="3">
    <source>
        <dbReference type="ARBA" id="ARBA00023125"/>
    </source>
</evidence>
<dbReference type="AlphaFoldDB" id="A0A562ZM79"/>
<organism evidence="6 7">
    <name type="scientific">Caenimonas sedimenti</name>
    <dbReference type="NCBI Taxonomy" id="2596921"/>
    <lineage>
        <taxon>Bacteria</taxon>
        <taxon>Pseudomonadati</taxon>
        <taxon>Pseudomonadota</taxon>
        <taxon>Betaproteobacteria</taxon>
        <taxon>Burkholderiales</taxon>
        <taxon>Comamonadaceae</taxon>
        <taxon>Caenimonas</taxon>
    </lineage>
</organism>
<dbReference type="SUPFAM" id="SSF53850">
    <property type="entry name" value="Periplasmic binding protein-like II"/>
    <property type="match status" value="1"/>
</dbReference>
<accession>A0A562ZM79</accession>
<gene>
    <name evidence="6" type="ORF">FN976_19645</name>
</gene>
<evidence type="ECO:0000256" key="2">
    <source>
        <dbReference type="ARBA" id="ARBA00023015"/>
    </source>
</evidence>
<dbReference type="Gene3D" id="1.10.10.10">
    <property type="entry name" value="Winged helix-like DNA-binding domain superfamily/Winged helix DNA-binding domain"/>
    <property type="match status" value="1"/>
</dbReference>
<dbReference type="Gene3D" id="3.40.190.10">
    <property type="entry name" value="Periplasmic binding protein-like II"/>
    <property type="match status" value="2"/>
</dbReference>
<dbReference type="PANTHER" id="PTHR30419">
    <property type="entry name" value="HTH-TYPE TRANSCRIPTIONAL REGULATOR YBHD"/>
    <property type="match status" value="1"/>
</dbReference>
<dbReference type="PANTHER" id="PTHR30419:SF8">
    <property type="entry name" value="NITROGEN ASSIMILATION TRANSCRIPTIONAL ACTIVATOR-RELATED"/>
    <property type="match status" value="1"/>
</dbReference>
<dbReference type="Pfam" id="PF00126">
    <property type="entry name" value="HTH_1"/>
    <property type="match status" value="1"/>
</dbReference>
<dbReference type="InterPro" id="IPR036390">
    <property type="entry name" value="WH_DNA-bd_sf"/>
</dbReference>
<dbReference type="RefSeq" id="WP_145894759.1">
    <property type="nucleotide sequence ID" value="NZ_VOBQ01000015.1"/>
</dbReference>
<dbReference type="PROSITE" id="PS50931">
    <property type="entry name" value="HTH_LYSR"/>
    <property type="match status" value="1"/>
</dbReference>
<evidence type="ECO:0000256" key="4">
    <source>
        <dbReference type="ARBA" id="ARBA00023163"/>
    </source>
</evidence>
<dbReference type="InterPro" id="IPR005119">
    <property type="entry name" value="LysR_subst-bd"/>
</dbReference>
<evidence type="ECO:0000313" key="7">
    <source>
        <dbReference type="Proteomes" id="UP000318199"/>
    </source>
</evidence>
<dbReference type="Pfam" id="PF03466">
    <property type="entry name" value="LysR_substrate"/>
    <property type="match status" value="1"/>
</dbReference>
<dbReference type="GO" id="GO:0005829">
    <property type="term" value="C:cytosol"/>
    <property type="evidence" value="ECO:0007669"/>
    <property type="project" value="TreeGrafter"/>
</dbReference>
<keyword evidence="3" id="KW-0238">DNA-binding</keyword>
<proteinExistence type="inferred from homology"/>
<dbReference type="Proteomes" id="UP000318199">
    <property type="component" value="Unassembled WGS sequence"/>
</dbReference>
<dbReference type="GO" id="GO:0003677">
    <property type="term" value="F:DNA binding"/>
    <property type="evidence" value="ECO:0007669"/>
    <property type="project" value="UniProtKB-KW"/>
</dbReference>
<dbReference type="SUPFAM" id="SSF46785">
    <property type="entry name" value="Winged helix' DNA-binding domain"/>
    <property type="match status" value="1"/>
</dbReference>
<comment type="caution">
    <text evidence="6">The sequence shown here is derived from an EMBL/GenBank/DDBJ whole genome shotgun (WGS) entry which is preliminary data.</text>
</comment>
<dbReference type="CDD" id="cd05466">
    <property type="entry name" value="PBP2_LTTR_substrate"/>
    <property type="match status" value="1"/>
</dbReference>
<evidence type="ECO:0000256" key="1">
    <source>
        <dbReference type="ARBA" id="ARBA00009437"/>
    </source>
</evidence>
<keyword evidence="2" id="KW-0805">Transcription regulation</keyword>
<keyword evidence="4" id="KW-0804">Transcription</keyword>
<protein>
    <submittedName>
        <fullName evidence="6">LysR family transcriptional regulator</fullName>
    </submittedName>
</protein>